<evidence type="ECO:0000313" key="3">
    <source>
        <dbReference type="Proteomes" id="UP000603708"/>
    </source>
</evidence>
<feature type="compositionally biased region" description="Low complexity" evidence="1">
    <location>
        <begin position="27"/>
        <end position="68"/>
    </location>
</feature>
<feature type="compositionally biased region" description="Basic and acidic residues" evidence="1">
    <location>
        <begin position="69"/>
        <end position="84"/>
    </location>
</feature>
<reference evidence="2" key="2">
    <citation type="submission" date="2020-09" db="EMBL/GenBank/DDBJ databases">
        <authorList>
            <person name="Sun Q."/>
            <person name="Ohkuma M."/>
        </authorList>
    </citation>
    <scope>NUCLEOTIDE SEQUENCE</scope>
    <source>
        <strain evidence="2">JCM 5069</strain>
    </source>
</reference>
<name>A0A919GK35_9ACTN</name>
<evidence type="ECO:0000256" key="1">
    <source>
        <dbReference type="SAM" id="MobiDB-lite"/>
    </source>
</evidence>
<feature type="compositionally biased region" description="Low complexity" evidence="1">
    <location>
        <begin position="1"/>
        <end position="16"/>
    </location>
</feature>
<keyword evidence="3" id="KW-1185">Reference proteome</keyword>
<gene>
    <name evidence="2" type="ORF">GCM10018793_53780</name>
</gene>
<feature type="region of interest" description="Disordered" evidence="1">
    <location>
        <begin position="1"/>
        <end position="99"/>
    </location>
</feature>
<dbReference type="AlphaFoldDB" id="A0A919GK35"/>
<accession>A0A919GK35</accession>
<protein>
    <submittedName>
        <fullName evidence="2">Uncharacterized protein</fullName>
    </submittedName>
</protein>
<reference evidence="2" key="1">
    <citation type="journal article" date="2014" name="Int. J. Syst. Evol. Microbiol.">
        <title>Complete genome sequence of Corynebacterium casei LMG S-19264T (=DSM 44701T), isolated from a smear-ripened cheese.</title>
        <authorList>
            <consortium name="US DOE Joint Genome Institute (JGI-PGF)"/>
            <person name="Walter F."/>
            <person name="Albersmeier A."/>
            <person name="Kalinowski J."/>
            <person name="Ruckert C."/>
        </authorList>
    </citation>
    <scope>NUCLEOTIDE SEQUENCE</scope>
    <source>
        <strain evidence="2">JCM 5069</strain>
    </source>
</reference>
<dbReference type="EMBL" id="BNCD01000018">
    <property type="protein sequence ID" value="GHH85485.1"/>
    <property type="molecule type" value="Genomic_DNA"/>
</dbReference>
<evidence type="ECO:0000313" key="2">
    <source>
        <dbReference type="EMBL" id="GHH85485.1"/>
    </source>
</evidence>
<feature type="compositionally biased region" description="Basic residues" evidence="1">
    <location>
        <begin position="85"/>
        <end position="99"/>
    </location>
</feature>
<proteinExistence type="predicted"/>
<comment type="caution">
    <text evidence="2">The sequence shown here is derived from an EMBL/GenBank/DDBJ whole genome shotgun (WGS) entry which is preliminary data.</text>
</comment>
<sequence>MTGADVPPVARAAGPRRPAPRPPLRPRWPVARMPPEAVGRARAARAGSVALGTIHAPPTSASRATAPRSGDRQNRKPLTPDHHPHAPHPHPHPHPHPQR</sequence>
<organism evidence="2 3">
    <name type="scientific">Streptomyces sulfonofaciens</name>
    <dbReference type="NCBI Taxonomy" id="68272"/>
    <lineage>
        <taxon>Bacteria</taxon>
        <taxon>Bacillati</taxon>
        <taxon>Actinomycetota</taxon>
        <taxon>Actinomycetes</taxon>
        <taxon>Kitasatosporales</taxon>
        <taxon>Streptomycetaceae</taxon>
        <taxon>Streptomyces</taxon>
    </lineage>
</organism>
<dbReference type="Proteomes" id="UP000603708">
    <property type="component" value="Unassembled WGS sequence"/>
</dbReference>